<protein>
    <submittedName>
        <fullName evidence="1">Uncharacterized protein</fullName>
    </submittedName>
</protein>
<name>A0A1X0Q8T8_9MICR</name>
<dbReference type="AlphaFoldDB" id="A0A1X0Q8T8"/>
<proteinExistence type="predicted"/>
<sequence>MITSIGMLPSRKITEFREYKPLQEDVSVLDEYKLDILDTLSDANSARSFDLEDEITQNDKLIYATCFDDEFMGIAVFTSNYYNDNYTVKVHHNNSIVSTIFDSCLLENDLIALATMDTADVLIHDLFVNQPLKPSMVLKYKSDNISTDNFFVSGVKYFNNHLYSTCYTNLIKWDLEKTTVINEENKNMEIERFNINENAVVVGKDLNILINNDIVYIENPLEQFTLSNNFVYVVDSEGFLTSFDLRNLENKKSKQITDNKAIFDVKVTDDKIMIISEDKSLRILDKDFNQLDKIELVSTPNVMCVDDDVLFVGLEDSFIQPYKFE</sequence>
<evidence type="ECO:0000313" key="2">
    <source>
        <dbReference type="Proteomes" id="UP000192356"/>
    </source>
</evidence>
<dbReference type="SUPFAM" id="SSF50978">
    <property type="entry name" value="WD40 repeat-like"/>
    <property type="match status" value="1"/>
</dbReference>
<dbReference type="Proteomes" id="UP000192356">
    <property type="component" value="Unassembled WGS sequence"/>
</dbReference>
<gene>
    <name evidence="1" type="ORF">HERIO_1877</name>
</gene>
<keyword evidence="2" id="KW-1185">Reference proteome</keyword>
<dbReference type="EMBL" id="LVKB01000120">
    <property type="protein sequence ID" value="ORD96172.1"/>
    <property type="molecule type" value="Genomic_DNA"/>
</dbReference>
<dbReference type="InterPro" id="IPR036322">
    <property type="entry name" value="WD40_repeat_dom_sf"/>
</dbReference>
<dbReference type="VEuPathDB" id="MicrosporidiaDB:A0H76_2199"/>
<organism evidence="1 2">
    <name type="scientific">Hepatospora eriocheir</name>
    <dbReference type="NCBI Taxonomy" id="1081669"/>
    <lineage>
        <taxon>Eukaryota</taxon>
        <taxon>Fungi</taxon>
        <taxon>Fungi incertae sedis</taxon>
        <taxon>Microsporidia</taxon>
        <taxon>Hepatosporidae</taxon>
        <taxon>Hepatospora</taxon>
    </lineage>
</organism>
<dbReference type="VEuPathDB" id="MicrosporidiaDB:HERIO_1877"/>
<evidence type="ECO:0000313" key="1">
    <source>
        <dbReference type="EMBL" id="ORD96172.1"/>
    </source>
</evidence>
<accession>A0A1X0Q8T8</accession>
<dbReference type="InterPro" id="IPR015943">
    <property type="entry name" value="WD40/YVTN_repeat-like_dom_sf"/>
</dbReference>
<reference evidence="1 2" key="1">
    <citation type="journal article" date="2017" name="Environ. Microbiol.">
        <title>Decay of the glycolytic pathway and adaptation to intranuclear parasitism within Enterocytozoonidae microsporidia.</title>
        <authorList>
            <person name="Wiredu Boakye D."/>
            <person name="Jaroenlak P."/>
            <person name="Prachumwat A."/>
            <person name="Williams T.A."/>
            <person name="Bateman K.S."/>
            <person name="Itsathitphaisarn O."/>
            <person name="Sritunyalucksana K."/>
            <person name="Paszkiewicz K.H."/>
            <person name="Moore K.A."/>
            <person name="Stentiford G.D."/>
            <person name="Williams B.A."/>
        </authorList>
    </citation>
    <scope>NUCLEOTIDE SEQUENCE [LARGE SCALE GENOMIC DNA]</scope>
    <source>
        <strain evidence="1 2">GB1</strain>
    </source>
</reference>
<comment type="caution">
    <text evidence="1">The sequence shown here is derived from an EMBL/GenBank/DDBJ whole genome shotgun (WGS) entry which is preliminary data.</text>
</comment>
<dbReference type="Gene3D" id="2.130.10.10">
    <property type="entry name" value="YVTN repeat-like/Quinoprotein amine dehydrogenase"/>
    <property type="match status" value="1"/>
</dbReference>